<organism evidence="2 3">
    <name type="scientific">Trichonephila clavipes</name>
    <name type="common">Golden silk orbweaver</name>
    <name type="synonym">Nephila clavipes</name>
    <dbReference type="NCBI Taxonomy" id="2585209"/>
    <lineage>
        <taxon>Eukaryota</taxon>
        <taxon>Metazoa</taxon>
        <taxon>Ecdysozoa</taxon>
        <taxon>Arthropoda</taxon>
        <taxon>Chelicerata</taxon>
        <taxon>Arachnida</taxon>
        <taxon>Araneae</taxon>
        <taxon>Araneomorphae</taxon>
        <taxon>Entelegynae</taxon>
        <taxon>Araneoidea</taxon>
        <taxon>Nephilidae</taxon>
        <taxon>Trichonephila</taxon>
    </lineage>
</organism>
<dbReference type="Proteomes" id="UP000887159">
    <property type="component" value="Unassembled WGS sequence"/>
</dbReference>
<comment type="caution">
    <text evidence="2">The sequence shown here is derived from an EMBL/GenBank/DDBJ whole genome shotgun (WGS) entry which is preliminary data.</text>
</comment>
<name>A0A8X6V5Q4_TRICX</name>
<keyword evidence="3" id="KW-1185">Reference proteome</keyword>
<dbReference type="EMBL" id="BMAU01021219">
    <property type="protein sequence ID" value="GFY00289.1"/>
    <property type="molecule type" value="Genomic_DNA"/>
</dbReference>
<sequence>MTAPSSSFIPTPLAHADNQGEGHPRGAPLQCVESIKTTCVKSHRNVGSRNCRSCEFGAKKQRKEDQHIKRTKNILWKSITKTGAQNYYQKSSTWPEMVLHGTSYLLEDSS</sequence>
<accession>A0A8X6V5Q4</accession>
<dbReference type="AlphaFoldDB" id="A0A8X6V5Q4"/>
<evidence type="ECO:0000313" key="2">
    <source>
        <dbReference type="EMBL" id="GFY00289.1"/>
    </source>
</evidence>
<reference evidence="2" key="1">
    <citation type="submission" date="2020-08" db="EMBL/GenBank/DDBJ databases">
        <title>Multicomponent nature underlies the extraordinary mechanical properties of spider dragline silk.</title>
        <authorList>
            <person name="Kono N."/>
            <person name="Nakamura H."/>
            <person name="Mori M."/>
            <person name="Yoshida Y."/>
            <person name="Ohtoshi R."/>
            <person name="Malay A.D."/>
            <person name="Moran D.A.P."/>
            <person name="Tomita M."/>
            <person name="Numata K."/>
            <person name="Arakawa K."/>
        </authorList>
    </citation>
    <scope>NUCLEOTIDE SEQUENCE</scope>
</reference>
<evidence type="ECO:0000313" key="3">
    <source>
        <dbReference type="Proteomes" id="UP000887159"/>
    </source>
</evidence>
<proteinExistence type="predicted"/>
<protein>
    <submittedName>
        <fullName evidence="2">Uncharacterized protein</fullName>
    </submittedName>
</protein>
<feature type="region of interest" description="Disordered" evidence="1">
    <location>
        <begin position="1"/>
        <end position="25"/>
    </location>
</feature>
<gene>
    <name evidence="2" type="ORF">TNCV_4710911</name>
</gene>
<evidence type="ECO:0000256" key="1">
    <source>
        <dbReference type="SAM" id="MobiDB-lite"/>
    </source>
</evidence>